<dbReference type="RefSeq" id="WP_183344756.1">
    <property type="nucleotide sequence ID" value="NZ_JACHNU010000008.1"/>
</dbReference>
<evidence type="ECO:0000313" key="3">
    <source>
        <dbReference type="Proteomes" id="UP000585272"/>
    </source>
</evidence>
<dbReference type="Gene3D" id="3.40.1620.10">
    <property type="entry name" value="YefM-like domain"/>
    <property type="match status" value="1"/>
</dbReference>
<keyword evidence="3" id="KW-1185">Reference proteome</keyword>
<dbReference type="NCBIfam" id="TIGR01552">
    <property type="entry name" value="phd_fam"/>
    <property type="match status" value="1"/>
</dbReference>
<dbReference type="InterPro" id="IPR036165">
    <property type="entry name" value="YefM-like_sf"/>
</dbReference>
<reference evidence="2 3" key="1">
    <citation type="submission" date="2020-08" db="EMBL/GenBank/DDBJ databases">
        <title>Genomic Encyclopedia of Archaeal and Bacterial Type Strains, Phase II (KMG-II): from individual species to whole genera.</title>
        <authorList>
            <person name="Goeker M."/>
        </authorList>
    </citation>
    <scope>NUCLEOTIDE SEQUENCE [LARGE SCALE GENOMIC DNA]</scope>
    <source>
        <strain evidence="2 3">DSM 23288</strain>
    </source>
</reference>
<comment type="caution">
    <text evidence="2">The sequence shown here is derived from an EMBL/GenBank/DDBJ whole genome shotgun (WGS) entry which is preliminary data.</text>
</comment>
<dbReference type="Proteomes" id="UP000585272">
    <property type="component" value="Unassembled WGS sequence"/>
</dbReference>
<protein>
    <submittedName>
        <fullName evidence="2">Prevent-host-death family protein</fullName>
    </submittedName>
</protein>
<sequence>MVRLSATDVARSFSSVMNRVDAGEEIEIVRNGVPIAELRPAPRRRTISAERWRELLATAPAVDDDFASDVARAREATEPADGAWPS</sequence>
<proteinExistence type="inferred from homology"/>
<evidence type="ECO:0000313" key="2">
    <source>
        <dbReference type="EMBL" id="MBB4664584.1"/>
    </source>
</evidence>
<organism evidence="2 3">
    <name type="scientific">Conexibacter arvalis</name>
    <dbReference type="NCBI Taxonomy" id="912552"/>
    <lineage>
        <taxon>Bacteria</taxon>
        <taxon>Bacillati</taxon>
        <taxon>Actinomycetota</taxon>
        <taxon>Thermoleophilia</taxon>
        <taxon>Solirubrobacterales</taxon>
        <taxon>Conexibacteraceae</taxon>
        <taxon>Conexibacter</taxon>
    </lineage>
</organism>
<gene>
    <name evidence="2" type="ORF">BDZ31_004199</name>
</gene>
<dbReference type="AlphaFoldDB" id="A0A840IKP2"/>
<dbReference type="EMBL" id="JACHNU010000008">
    <property type="protein sequence ID" value="MBB4664584.1"/>
    <property type="molecule type" value="Genomic_DNA"/>
</dbReference>
<accession>A0A840IKP2</accession>
<comment type="similarity">
    <text evidence="1">Belongs to the phD/YefM antitoxin family.</text>
</comment>
<dbReference type="SUPFAM" id="SSF143120">
    <property type="entry name" value="YefM-like"/>
    <property type="match status" value="1"/>
</dbReference>
<evidence type="ECO:0000256" key="1">
    <source>
        <dbReference type="ARBA" id="ARBA00009981"/>
    </source>
</evidence>
<name>A0A840IKP2_9ACTN</name>